<dbReference type="GO" id="GO:0043025">
    <property type="term" value="C:neuronal cell body"/>
    <property type="evidence" value="ECO:0007669"/>
    <property type="project" value="TreeGrafter"/>
</dbReference>
<gene>
    <name evidence="10" type="primary">LOC105424252</name>
</gene>
<dbReference type="GO" id="GO:0007165">
    <property type="term" value="P:signal transduction"/>
    <property type="evidence" value="ECO:0007669"/>
    <property type="project" value="UniProtKB-KW"/>
</dbReference>
<comment type="subcellular location">
    <subcellularLocation>
        <location evidence="1">Cell membrane</location>
        <topology evidence="1">Multi-pass membrane protein</topology>
    </subcellularLocation>
</comment>
<protein>
    <submittedName>
        <fullName evidence="10">Uncharacterized protein LOC105424252</fullName>
    </submittedName>
</protein>
<dbReference type="GO" id="GO:0050909">
    <property type="term" value="P:sensory perception of taste"/>
    <property type="evidence" value="ECO:0007669"/>
    <property type="project" value="InterPro"/>
</dbReference>
<keyword evidence="6" id="KW-0675">Receptor</keyword>
<evidence type="ECO:0000256" key="4">
    <source>
        <dbReference type="ARBA" id="ARBA00022989"/>
    </source>
</evidence>
<accession>A0A6I9VZH1</accession>
<dbReference type="PANTHER" id="PTHR21143:SF133">
    <property type="entry name" value="GUSTATORY AND PHEROMONE RECEPTOR 32A-RELATED"/>
    <property type="match status" value="1"/>
</dbReference>
<dbReference type="GO" id="GO:0030424">
    <property type="term" value="C:axon"/>
    <property type="evidence" value="ECO:0007669"/>
    <property type="project" value="TreeGrafter"/>
</dbReference>
<keyword evidence="2" id="KW-1003">Cell membrane</keyword>
<dbReference type="GO" id="GO:0008049">
    <property type="term" value="P:male courtship behavior"/>
    <property type="evidence" value="ECO:0007669"/>
    <property type="project" value="TreeGrafter"/>
</dbReference>
<keyword evidence="4 8" id="KW-1133">Transmembrane helix</keyword>
<organism evidence="9 10">
    <name type="scientific">Pogonomyrmex barbatus</name>
    <name type="common">red harvester ant</name>
    <dbReference type="NCBI Taxonomy" id="144034"/>
    <lineage>
        <taxon>Eukaryota</taxon>
        <taxon>Metazoa</taxon>
        <taxon>Ecdysozoa</taxon>
        <taxon>Arthropoda</taxon>
        <taxon>Hexapoda</taxon>
        <taxon>Insecta</taxon>
        <taxon>Pterygota</taxon>
        <taxon>Neoptera</taxon>
        <taxon>Endopterygota</taxon>
        <taxon>Hymenoptera</taxon>
        <taxon>Apocrita</taxon>
        <taxon>Aculeata</taxon>
        <taxon>Formicoidea</taxon>
        <taxon>Formicidae</taxon>
        <taxon>Myrmicinae</taxon>
        <taxon>Pogonomyrmex</taxon>
    </lineage>
</organism>
<dbReference type="GO" id="GO:0030425">
    <property type="term" value="C:dendrite"/>
    <property type="evidence" value="ECO:0007669"/>
    <property type="project" value="TreeGrafter"/>
</dbReference>
<evidence type="ECO:0000256" key="1">
    <source>
        <dbReference type="ARBA" id="ARBA00004651"/>
    </source>
</evidence>
<feature type="transmembrane region" description="Helical" evidence="8">
    <location>
        <begin position="149"/>
        <end position="170"/>
    </location>
</feature>
<dbReference type="AlphaFoldDB" id="A0A6I9VZH1"/>
<keyword evidence="5 8" id="KW-0472">Membrane</keyword>
<evidence type="ECO:0000256" key="3">
    <source>
        <dbReference type="ARBA" id="ARBA00022692"/>
    </source>
</evidence>
<dbReference type="InterPro" id="IPR013604">
    <property type="entry name" value="7TM_chemorcpt"/>
</dbReference>
<dbReference type="KEGG" id="pbar:105424252"/>
<dbReference type="Proteomes" id="UP000504615">
    <property type="component" value="Unplaced"/>
</dbReference>
<evidence type="ECO:0000313" key="9">
    <source>
        <dbReference type="Proteomes" id="UP000504615"/>
    </source>
</evidence>
<sequence length="243" mass="28107">MKNKRKDSLWVPWSMTFFMIVIILLIIHTIAKLTISELSVIFTLITDVHIFIMLVCSFLQMFLLLYLILERFKHLNKKIAPNVSWTEERRGPNTIKIMNVKIMHSLLYDAHRIFNDIYSIPLFLMFASLMMRIIANIFIFRLANALTAFSFIGPSIMLMLFMCTICHWTAEEANNIAIILSNRMTALVNSGKTTVKIDVLMYFLHNRVSFDAAGYFAINLPLFQSVSNSPFCKCLLEDCNLQS</sequence>
<evidence type="ECO:0000256" key="8">
    <source>
        <dbReference type="SAM" id="Phobius"/>
    </source>
</evidence>
<feature type="transmembrane region" description="Helical" evidence="8">
    <location>
        <begin position="50"/>
        <end position="69"/>
    </location>
</feature>
<evidence type="ECO:0000256" key="5">
    <source>
        <dbReference type="ARBA" id="ARBA00023136"/>
    </source>
</evidence>
<evidence type="ECO:0000256" key="7">
    <source>
        <dbReference type="ARBA" id="ARBA00023224"/>
    </source>
</evidence>
<reference evidence="10" key="1">
    <citation type="submission" date="2025-08" db="UniProtKB">
        <authorList>
            <consortium name="RefSeq"/>
        </authorList>
    </citation>
    <scope>IDENTIFICATION</scope>
</reference>
<feature type="transmembrane region" description="Helical" evidence="8">
    <location>
        <begin position="122"/>
        <end position="143"/>
    </location>
</feature>
<dbReference type="PANTHER" id="PTHR21143">
    <property type="entry name" value="INVERTEBRATE GUSTATORY RECEPTOR"/>
    <property type="match status" value="1"/>
</dbReference>
<evidence type="ECO:0000313" key="10">
    <source>
        <dbReference type="RefSeq" id="XP_011632682.1"/>
    </source>
</evidence>
<dbReference type="GO" id="GO:0007635">
    <property type="term" value="P:chemosensory behavior"/>
    <property type="evidence" value="ECO:0007669"/>
    <property type="project" value="TreeGrafter"/>
</dbReference>
<evidence type="ECO:0000256" key="6">
    <source>
        <dbReference type="ARBA" id="ARBA00023170"/>
    </source>
</evidence>
<keyword evidence="3 8" id="KW-0812">Transmembrane</keyword>
<dbReference type="GO" id="GO:0005886">
    <property type="term" value="C:plasma membrane"/>
    <property type="evidence" value="ECO:0007669"/>
    <property type="project" value="UniProtKB-SubCell"/>
</dbReference>
<feature type="transmembrane region" description="Helical" evidence="8">
    <location>
        <begin position="9"/>
        <end position="30"/>
    </location>
</feature>
<dbReference type="GeneID" id="105424252"/>
<keyword evidence="7" id="KW-0807">Transducer</keyword>
<dbReference type="RefSeq" id="XP_011632682.1">
    <property type="nucleotide sequence ID" value="XM_011634380.2"/>
</dbReference>
<dbReference type="Pfam" id="PF08395">
    <property type="entry name" value="7tm_7"/>
    <property type="match status" value="1"/>
</dbReference>
<evidence type="ECO:0000256" key="2">
    <source>
        <dbReference type="ARBA" id="ARBA00022475"/>
    </source>
</evidence>
<proteinExistence type="predicted"/>
<dbReference type="OrthoDB" id="6478931at2759"/>
<keyword evidence="9" id="KW-1185">Reference proteome</keyword>
<name>A0A6I9VZH1_9HYME</name>